<dbReference type="SMART" id="SM00388">
    <property type="entry name" value="HisKA"/>
    <property type="match status" value="1"/>
</dbReference>
<evidence type="ECO:0000256" key="6">
    <source>
        <dbReference type="ARBA" id="ARBA00022553"/>
    </source>
</evidence>
<keyword evidence="4" id="KW-1003">Cell membrane</keyword>
<dbReference type="SUPFAM" id="SSF47384">
    <property type="entry name" value="Homodimeric domain of signal transducing histidine kinase"/>
    <property type="match status" value="1"/>
</dbReference>
<evidence type="ECO:0000256" key="11">
    <source>
        <dbReference type="ARBA" id="ARBA00022840"/>
    </source>
</evidence>
<dbReference type="Pfam" id="PF02518">
    <property type="entry name" value="HATPase_c"/>
    <property type="match status" value="1"/>
</dbReference>
<comment type="catalytic activity">
    <reaction evidence="1">
        <text>ATP + protein L-histidine = ADP + protein N-phospho-L-histidine.</text>
        <dbReference type="EC" id="2.7.13.3"/>
    </reaction>
</comment>
<dbReference type="InterPro" id="IPR005467">
    <property type="entry name" value="His_kinase_dom"/>
</dbReference>
<dbReference type="CDD" id="cd06225">
    <property type="entry name" value="HAMP"/>
    <property type="match status" value="1"/>
</dbReference>
<evidence type="ECO:0000256" key="14">
    <source>
        <dbReference type="ARBA" id="ARBA00023136"/>
    </source>
</evidence>
<dbReference type="Gene3D" id="1.10.287.130">
    <property type="match status" value="1"/>
</dbReference>
<dbReference type="SMART" id="SM00304">
    <property type="entry name" value="HAMP"/>
    <property type="match status" value="1"/>
</dbReference>
<dbReference type="InterPro" id="IPR003594">
    <property type="entry name" value="HATPase_dom"/>
</dbReference>
<dbReference type="InterPro" id="IPR003661">
    <property type="entry name" value="HisK_dim/P_dom"/>
</dbReference>
<keyword evidence="8 15" id="KW-0812">Transmembrane</keyword>
<dbReference type="EMBL" id="CP159362">
    <property type="protein sequence ID" value="XCN68644.1"/>
    <property type="molecule type" value="Genomic_DNA"/>
</dbReference>
<keyword evidence="12 15" id="KW-1133">Transmembrane helix</keyword>
<keyword evidence="10" id="KW-0418">Kinase</keyword>
<reference evidence="18" key="2">
    <citation type="submission" date="2024-07" db="EMBL/GenBank/DDBJ databases">
        <title>A complete genome sequence for Pseudomonas syringae CC1417.</title>
        <authorList>
            <person name="Baltrus D.A."/>
        </authorList>
    </citation>
    <scope>NUCLEOTIDE SEQUENCE</scope>
    <source>
        <strain evidence="18">CC1417</strain>
    </source>
</reference>
<dbReference type="Pfam" id="PF00672">
    <property type="entry name" value="HAMP"/>
    <property type="match status" value="1"/>
</dbReference>
<reference evidence="18" key="1">
    <citation type="journal article" date="2014" name="Genome Announc.">
        <title>Draft Genome Sequences of a Phylogenetically Diverse Suite of Pseudomonas syringae Strains from Multiple Source Populations.</title>
        <authorList>
            <person name="Baltrus D.A."/>
            <person name="Yourstone S."/>
            <person name="Lind A."/>
            <person name="Guilbaud C."/>
            <person name="Sands D.C."/>
            <person name="Jones C.D."/>
            <person name="Morris C.E."/>
            <person name="Dangl J.L."/>
        </authorList>
    </citation>
    <scope>NUCLEOTIDE SEQUENCE</scope>
    <source>
        <strain evidence="18">CC1417</strain>
    </source>
</reference>
<proteinExistence type="predicted"/>
<dbReference type="AlphaFoldDB" id="A0AAU8LKA0"/>
<dbReference type="PRINTS" id="PR00344">
    <property type="entry name" value="BCTRLSENSOR"/>
</dbReference>
<evidence type="ECO:0000256" key="4">
    <source>
        <dbReference type="ARBA" id="ARBA00022475"/>
    </source>
</evidence>
<evidence type="ECO:0000256" key="8">
    <source>
        <dbReference type="ARBA" id="ARBA00022692"/>
    </source>
</evidence>
<evidence type="ECO:0000256" key="10">
    <source>
        <dbReference type="ARBA" id="ARBA00022777"/>
    </source>
</evidence>
<feature type="transmembrane region" description="Helical" evidence="15">
    <location>
        <begin position="230"/>
        <end position="250"/>
    </location>
</feature>
<keyword evidence="14 15" id="KW-0472">Membrane</keyword>
<evidence type="ECO:0000256" key="9">
    <source>
        <dbReference type="ARBA" id="ARBA00022741"/>
    </source>
</evidence>
<dbReference type="GO" id="GO:0005524">
    <property type="term" value="F:ATP binding"/>
    <property type="evidence" value="ECO:0007669"/>
    <property type="project" value="UniProtKB-KW"/>
</dbReference>
<name>A0AAU8LKA0_PSESX</name>
<dbReference type="InterPro" id="IPR036890">
    <property type="entry name" value="HATPase_C_sf"/>
</dbReference>
<protein>
    <recommendedName>
        <fullName evidence="3">histidine kinase</fullName>
        <ecNumber evidence="3">2.7.13.3</ecNumber>
    </recommendedName>
</protein>
<dbReference type="CDD" id="cd00082">
    <property type="entry name" value="HisKA"/>
    <property type="match status" value="1"/>
</dbReference>
<dbReference type="InterPro" id="IPR003660">
    <property type="entry name" value="HAMP_dom"/>
</dbReference>
<evidence type="ECO:0000256" key="7">
    <source>
        <dbReference type="ARBA" id="ARBA00022679"/>
    </source>
</evidence>
<feature type="domain" description="Histidine kinase" evidence="16">
    <location>
        <begin position="309"/>
        <end position="507"/>
    </location>
</feature>
<dbReference type="SMART" id="SM00387">
    <property type="entry name" value="HATPase_c"/>
    <property type="match status" value="1"/>
</dbReference>
<evidence type="ECO:0000256" key="1">
    <source>
        <dbReference type="ARBA" id="ARBA00000085"/>
    </source>
</evidence>
<evidence type="ECO:0000256" key="3">
    <source>
        <dbReference type="ARBA" id="ARBA00012438"/>
    </source>
</evidence>
<evidence type="ECO:0000256" key="15">
    <source>
        <dbReference type="SAM" id="Phobius"/>
    </source>
</evidence>
<dbReference type="CDD" id="cd00075">
    <property type="entry name" value="HATPase"/>
    <property type="match status" value="1"/>
</dbReference>
<keyword evidence="7" id="KW-0808">Transferase</keyword>
<keyword evidence="5" id="KW-0997">Cell inner membrane</keyword>
<dbReference type="PANTHER" id="PTHR44936">
    <property type="entry name" value="SENSOR PROTEIN CREC"/>
    <property type="match status" value="1"/>
</dbReference>
<dbReference type="RefSeq" id="WP_167525008.1">
    <property type="nucleotide sequence ID" value="NZ_CP159362.1"/>
</dbReference>
<dbReference type="Gene3D" id="3.30.565.10">
    <property type="entry name" value="Histidine kinase-like ATPase, C-terminal domain"/>
    <property type="match status" value="1"/>
</dbReference>
<dbReference type="SUPFAM" id="SSF55874">
    <property type="entry name" value="ATPase domain of HSP90 chaperone/DNA topoisomerase II/histidine kinase"/>
    <property type="match status" value="1"/>
</dbReference>
<dbReference type="Pfam" id="PF00512">
    <property type="entry name" value="HisKA"/>
    <property type="match status" value="1"/>
</dbReference>
<organism evidence="18">
    <name type="scientific">Pseudomonas syringae CC1417</name>
    <dbReference type="NCBI Taxonomy" id="1357272"/>
    <lineage>
        <taxon>Bacteria</taxon>
        <taxon>Pseudomonadati</taxon>
        <taxon>Pseudomonadota</taxon>
        <taxon>Gammaproteobacteria</taxon>
        <taxon>Pseudomonadales</taxon>
        <taxon>Pseudomonadaceae</taxon>
        <taxon>Pseudomonas</taxon>
        <taxon>Pseudomonas syringae</taxon>
    </lineage>
</organism>
<accession>A0AAU8LKA0</accession>
<keyword evidence="9" id="KW-0547">Nucleotide-binding</keyword>
<dbReference type="GO" id="GO:0000155">
    <property type="term" value="F:phosphorelay sensor kinase activity"/>
    <property type="evidence" value="ECO:0007669"/>
    <property type="project" value="InterPro"/>
</dbReference>
<gene>
    <name evidence="18" type="ORF">N011_04925</name>
</gene>
<feature type="domain" description="HAMP" evidence="17">
    <location>
        <begin position="249"/>
        <end position="301"/>
    </location>
</feature>
<dbReference type="PROSITE" id="PS50109">
    <property type="entry name" value="HIS_KIN"/>
    <property type="match status" value="1"/>
</dbReference>
<dbReference type="EC" id="2.7.13.3" evidence="3"/>
<dbReference type="GO" id="GO:0005886">
    <property type="term" value="C:plasma membrane"/>
    <property type="evidence" value="ECO:0007669"/>
    <property type="project" value="UniProtKB-SubCell"/>
</dbReference>
<sequence>MAVVICWLRRSTRKRATAINASATALKKRSLPLPRSLLGRMLLLTLLAVLLAQTLSSVIWLSQLRATQMEGLVTSARSLAYSMAASVSYFRSLPLAYRPLVLDQLRSMGGTRFVVSLNDHPLDMQTLEATPRKQAVLDVVGQVLRQHLGNDPDIAVWFVKPDDLRIFNSGLKLDELPRSWAHYALTLEPVNPPVLVTQIEMAPGEWFYIASLLPEPYTTLEEQDLPVQQVWFIALTSAFLLLFIGLLVHWQSRPLKRLARAARDMSLGADVEPVVEGGGSEVVEVSRAFNAMRTRISRYLTERGQLFSAISHDLRTPITRLRLRVELLEDEQLQYKFGRDLDELELLVKGALQCVKDTDIHENIEQVDLNVLLDCLVEPYLRADGEGRVTQTGAALSCYPGKPLALRRCIGNLIDNALKYGDRAHLKVEDNALAFVLHVDDEGPGVPEQRLEHVFEPHFRLAGSQQQGYGLGLGIARNIAHSHGGEVSLQNLREGGLRVTLYLPRTTE</sequence>
<evidence type="ECO:0000256" key="12">
    <source>
        <dbReference type="ARBA" id="ARBA00022989"/>
    </source>
</evidence>
<dbReference type="PANTHER" id="PTHR44936:SF5">
    <property type="entry name" value="SENSOR HISTIDINE KINASE ENVZ"/>
    <property type="match status" value="1"/>
</dbReference>
<evidence type="ECO:0000256" key="2">
    <source>
        <dbReference type="ARBA" id="ARBA00004429"/>
    </source>
</evidence>
<evidence type="ECO:0000256" key="5">
    <source>
        <dbReference type="ARBA" id="ARBA00022519"/>
    </source>
</evidence>
<keyword evidence="6" id="KW-0597">Phosphoprotein</keyword>
<dbReference type="InterPro" id="IPR004358">
    <property type="entry name" value="Sig_transdc_His_kin-like_C"/>
</dbReference>
<keyword evidence="13" id="KW-0902">Two-component regulatory system</keyword>
<evidence type="ECO:0000313" key="18">
    <source>
        <dbReference type="EMBL" id="XCN68644.1"/>
    </source>
</evidence>
<keyword evidence="11 18" id="KW-0067">ATP-binding</keyword>
<evidence type="ECO:0000259" key="16">
    <source>
        <dbReference type="PROSITE" id="PS50109"/>
    </source>
</evidence>
<evidence type="ECO:0000256" key="13">
    <source>
        <dbReference type="ARBA" id="ARBA00023012"/>
    </source>
</evidence>
<dbReference type="InterPro" id="IPR050980">
    <property type="entry name" value="2C_sensor_his_kinase"/>
</dbReference>
<comment type="subcellular location">
    <subcellularLocation>
        <location evidence="2">Cell inner membrane</location>
        <topology evidence="2">Multi-pass membrane protein</topology>
    </subcellularLocation>
</comment>
<dbReference type="InterPro" id="IPR036097">
    <property type="entry name" value="HisK_dim/P_sf"/>
</dbReference>
<dbReference type="PROSITE" id="PS50885">
    <property type="entry name" value="HAMP"/>
    <property type="match status" value="1"/>
</dbReference>
<evidence type="ECO:0000259" key="17">
    <source>
        <dbReference type="PROSITE" id="PS50885"/>
    </source>
</evidence>